<feature type="region of interest" description="Disordered" evidence="1">
    <location>
        <begin position="36"/>
        <end position="65"/>
    </location>
</feature>
<sequence>MRFGLEDRPPSQGVRMQHLQEELEELEGMKPLVEKRAFSRAGRSSEQRPGAADEDSREARISQLKDKIEPLRTNLEEGIRHVLLELRGMRGCRARSGCEGRPRSRAGRIRGKD</sequence>
<proteinExistence type="predicted"/>
<evidence type="ECO:0000256" key="1">
    <source>
        <dbReference type="SAM" id="MobiDB-lite"/>
    </source>
</evidence>
<accession>A0AAE0C995</accession>
<gene>
    <name evidence="2" type="ORF">CYMTET_40469</name>
</gene>
<evidence type="ECO:0000313" key="2">
    <source>
        <dbReference type="EMBL" id="KAK3250143.1"/>
    </source>
</evidence>
<dbReference type="Proteomes" id="UP001190700">
    <property type="component" value="Unassembled WGS sequence"/>
</dbReference>
<comment type="caution">
    <text evidence="2">The sequence shown here is derived from an EMBL/GenBank/DDBJ whole genome shotgun (WGS) entry which is preliminary data.</text>
</comment>
<keyword evidence="3" id="KW-1185">Reference proteome</keyword>
<reference evidence="2 3" key="1">
    <citation type="journal article" date="2015" name="Genome Biol. Evol.">
        <title>Comparative Genomics of a Bacterivorous Green Alga Reveals Evolutionary Causalities and Consequences of Phago-Mixotrophic Mode of Nutrition.</title>
        <authorList>
            <person name="Burns J.A."/>
            <person name="Paasch A."/>
            <person name="Narechania A."/>
            <person name="Kim E."/>
        </authorList>
    </citation>
    <scope>NUCLEOTIDE SEQUENCE [LARGE SCALE GENOMIC DNA]</scope>
    <source>
        <strain evidence="2 3">PLY_AMNH</strain>
    </source>
</reference>
<dbReference type="EMBL" id="LGRX02026889">
    <property type="protein sequence ID" value="KAK3250143.1"/>
    <property type="molecule type" value="Genomic_DNA"/>
</dbReference>
<protein>
    <submittedName>
        <fullName evidence="2">Uncharacterized protein</fullName>
    </submittedName>
</protein>
<evidence type="ECO:0000313" key="3">
    <source>
        <dbReference type="Proteomes" id="UP001190700"/>
    </source>
</evidence>
<name>A0AAE0C995_9CHLO</name>
<organism evidence="2 3">
    <name type="scientific">Cymbomonas tetramitiformis</name>
    <dbReference type="NCBI Taxonomy" id="36881"/>
    <lineage>
        <taxon>Eukaryota</taxon>
        <taxon>Viridiplantae</taxon>
        <taxon>Chlorophyta</taxon>
        <taxon>Pyramimonadophyceae</taxon>
        <taxon>Pyramimonadales</taxon>
        <taxon>Pyramimonadaceae</taxon>
        <taxon>Cymbomonas</taxon>
    </lineage>
</organism>
<dbReference type="AlphaFoldDB" id="A0AAE0C995"/>
<feature type="region of interest" description="Disordered" evidence="1">
    <location>
        <begin position="93"/>
        <end position="113"/>
    </location>
</feature>
<feature type="compositionally biased region" description="Basic residues" evidence="1">
    <location>
        <begin position="103"/>
        <end position="113"/>
    </location>
</feature>